<dbReference type="Proteomes" id="UP000291189">
    <property type="component" value="Unassembled WGS sequence"/>
</dbReference>
<dbReference type="AlphaFoldDB" id="A0A4Q5J038"/>
<dbReference type="SUPFAM" id="SSF103196">
    <property type="entry name" value="Roadblock/LC7 domain"/>
    <property type="match status" value="1"/>
</dbReference>
<evidence type="ECO:0000313" key="2">
    <source>
        <dbReference type="Proteomes" id="UP000291189"/>
    </source>
</evidence>
<reference evidence="1 2" key="1">
    <citation type="submission" date="2019-01" db="EMBL/GenBank/DDBJ databases">
        <title>Nocardioides guangzhouensis sp. nov., an actinobacterium isolated from soil.</title>
        <authorList>
            <person name="Fu Y."/>
            <person name="Cai Y."/>
            <person name="Lin Z."/>
            <person name="Chen P."/>
        </authorList>
    </citation>
    <scope>NUCLEOTIDE SEQUENCE [LARGE SCALE GENOMIC DNA]</scope>
    <source>
        <strain evidence="1 2">NBRC 105384</strain>
    </source>
</reference>
<dbReference type="EMBL" id="SDPU01000028">
    <property type="protein sequence ID" value="RYU10625.1"/>
    <property type="molecule type" value="Genomic_DNA"/>
</dbReference>
<evidence type="ECO:0000313" key="1">
    <source>
        <dbReference type="EMBL" id="RYU10625.1"/>
    </source>
</evidence>
<organism evidence="1 2">
    <name type="scientific">Nocardioides iriomotensis</name>
    <dbReference type="NCBI Taxonomy" id="715784"/>
    <lineage>
        <taxon>Bacteria</taxon>
        <taxon>Bacillati</taxon>
        <taxon>Actinomycetota</taxon>
        <taxon>Actinomycetes</taxon>
        <taxon>Propionibacteriales</taxon>
        <taxon>Nocardioidaceae</taxon>
        <taxon>Nocardioides</taxon>
    </lineage>
</organism>
<proteinExistence type="predicted"/>
<dbReference type="OrthoDB" id="5144207at2"/>
<sequence>MTAGPWTDALAVDAADADRSTFELGADEARAWHDITDRTGALLVPVLERLAGALPSVTGVMVATADGFNLCALGLAADRVERVCAMTSALFSMATTAMPDDEPGEADLLTIGSDEACTVVLALPGLSLGAAILCVSARHETLGSLVYRARAAAAEITALGLEGAVSTAW</sequence>
<protein>
    <submittedName>
        <fullName evidence="1">Roadblock/LC7 domain-containing protein</fullName>
    </submittedName>
</protein>
<keyword evidence="2" id="KW-1185">Reference proteome</keyword>
<gene>
    <name evidence="1" type="ORF">ETU37_15285</name>
</gene>
<name>A0A4Q5J038_9ACTN</name>
<dbReference type="RefSeq" id="WP_129988216.1">
    <property type="nucleotide sequence ID" value="NZ_SDPU01000028.1"/>
</dbReference>
<dbReference type="Gene3D" id="3.30.450.30">
    <property type="entry name" value="Dynein light chain 2a, cytoplasmic"/>
    <property type="match status" value="1"/>
</dbReference>
<comment type="caution">
    <text evidence="1">The sequence shown here is derived from an EMBL/GenBank/DDBJ whole genome shotgun (WGS) entry which is preliminary data.</text>
</comment>
<accession>A0A4Q5J038</accession>